<reference evidence="12" key="1">
    <citation type="submission" date="2023-10" db="EMBL/GenBank/DDBJ databases">
        <title>Genome assemblies of two species of porcelain crab, Petrolisthes cinctipes and Petrolisthes manimaculis (Anomura: Porcellanidae).</title>
        <authorList>
            <person name="Angst P."/>
        </authorList>
    </citation>
    <scope>NUCLEOTIDE SEQUENCE</scope>
    <source>
        <strain evidence="12">PB745_01</strain>
        <tissue evidence="12">Gill</tissue>
    </source>
</reference>
<feature type="compositionally biased region" description="Polar residues" evidence="10">
    <location>
        <begin position="468"/>
        <end position="480"/>
    </location>
</feature>
<evidence type="ECO:0000256" key="2">
    <source>
        <dbReference type="ARBA" id="ARBA00009681"/>
    </source>
</evidence>
<dbReference type="InterPro" id="IPR042376">
    <property type="entry name" value="MED26"/>
</dbReference>
<dbReference type="EMBL" id="JAWQEG010001076">
    <property type="protein sequence ID" value="KAK3882604.1"/>
    <property type="molecule type" value="Genomic_DNA"/>
</dbReference>
<evidence type="ECO:0000259" key="11">
    <source>
        <dbReference type="PROSITE" id="PS51319"/>
    </source>
</evidence>
<feature type="region of interest" description="Disordered" evidence="10">
    <location>
        <begin position="522"/>
        <end position="556"/>
    </location>
</feature>
<evidence type="ECO:0000256" key="6">
    <source>
        <dbReference type="ARBA" id="ARBA00023163"/>
    </source>
</evidence>
<evidence type="ECO:0000256" key="10">
    <source>
        <dbReference type="SAM" id="MobiDB-lite"/>
    </source>
</evidence>
<feature type="compositionally biased region" description="Gly residues" evidence="10">
    <location>
        <begin position="115"/>
        <end position="137"/>
    </location>
</feature>
<evidence type="ECO:0000313" key="13">
    <source>
        <dbReference type="Proteomes" id="UP001286313"/>
    </source>
</evidence>
<dbReference type="SMART" id="SM00509">
    <property type="entry name" value="TFS2N"/>
    <property type="match status" value="1"/>
</dbReference>
<feature type="domain" description="TFIIS N-terminal" evidence="11">
    <location>
        <begin position="32"/>
        <end position="109"/>
    </location>
</feature>
<comment type="subcellular location">
    <subcellularLocation>
        <location evidence="1 9">Nucleus</location>
    </subcellularLocation>
</comment>
<dbReference type="GO" id="GO:0006357">
    <property type="term" value="P:regulation of transcription by RNA polymerase II"/>
    <property type="evidence" value="ECO:0007669"/>
    <property type="project" value="InterPro"/>
</dbReference>
<keyword evidence="13" id="KW-1185">Reference proteome</keyword>
<keyword evidence="4" id="KW-0805">Transcription regulation</keyword>
<feature type="compositionally biased region" description="Polar residues" evidence="10">
    <location>
        <begin position="162"/>
        <end position="171"/>
    </location>
</feature>
<gene>
    <name evidence="12" type="ORF">Pcinc_013035</name>
</gene>
<sequence>MRRRSPCRRPDQSPPLRRRDHTRGPMQRSIEDIKSGLLTCTDPEYNVTDMATCLELISKLERTPITKEVLESTRLGRLINNIRRKTGHHELYRRSKDLVRKWRKEVLAESVNGAAGAGPPGPGGTGPGGTGGKGAGNGHPLPPNSPSSLPSSGNTSPGLLSAPSTPSTLVQRTRTASPTLTTAHTSLTTAHSTRPLKPMSPALMRGRVLSPGLSPALASVSPAITPPLPMPARPRSRPQSPATNPTMRQPPRADASSYAPSTENVAKTNTANKRLRKDEDGSSEIPVAKRPRNNVTNGFDEDSRDSFSSGISNEFTKGTSDSKSKRTGNKHTLTKRRQNVIDTPHTTSTADQLQQKMAALPLTTKASKVKTTSQIVAELAERKGDSKLAERATKLEEQHVRELASPASTLGMGRTADSAVVTRNKMDHLQRFLSSQPSPASDALSRGDDDDDEDRGSLSSETEERRSPSVSASPHPQVSHVNPMPVTPSNLDLLGVMSYETAEEILARLPPLDASNIVWEDPEEQVEEVQEQDERSGDTGSEESGSEDETERLVRQSEKVPREKIDVLHSNNLDCQNGNFDVDGKFREWHEVIVKKGYQDDPLIVLPYVITDF</sequence>
<evidence type="ECO:0000256" key="9">
    <source>
        <dbReference type="PROSITE-ProRule" id="PRU00649"/>
    </source>
</evidence>
<proteinExistence type="inferred from homology"/>
<organism evidence="12 13">
    <name type="scientific">Petrolisthes cinctipes</name>
    <name type="common">Flat porcelain crab</name>
    <dbReference type="NCBI Taxonomy" id="88211"/>
    <lineage>
        <taxon>Eukaryota</taxon>
        <taxon>Metazoa</taxon>
        <taxon>Ecdysozoa</taxon>
        <taxon>Arthropoda</taxon>
        <taxon>Crustacea</taxon>
        <taxon>Multicrustacea</taxon>
        <taxon>Malacostraca</taxon>
        <taxon>Eumalacostraca</taxon>
        <taxon>Eucarida</taxon>
        <taxon>Decapoda</taxon>
        <taxon>Pleocyemata</taxon>
        <taxon>Anomura</taxon>
        <taxon>Galatheoidea</taxon>
        <taxon>Porcellanidae</taxon>
        <taxon>Petrolisthes</taxon>
    </lineage>
</organism>
<dbReference type="PANTHER" id="PTHR15201:SF1">
    <property type="entry name" value="MEDIATOR OF RNA POLYMERASE II TRANSCRIPTION SUBUNIT 26"/>
    <property type="match status" value="1"/>
</dbReference>
<protein>
    <recommendedName>
        <fullName evidence="3">Mediator of RNA polymerase II transcription subunit 26</fullName>
    </recommendedName>
    <alternativeName>
        <fullName evidence="8">Mediator complex subunit 26</fullName>
    </alternativeName>
</protein>
<dbReference type="Proteomes" id="UP001286313">
    <property type="component" value="Unassembled WGS sequence"/>
</dbReference>
<feature type="compositionally biased region" description="Low complexity" evidence="10">
    <location>
        <begin position="146"/>
        <end position="161"/>
    </location>
</feature>
<feature type="compositionally biased region" description="Polar residues" evidence="10">
    <location>
        <begin position="258"/>
        <end position="272"/>
    </location>
</feature>
<evidence type="ECO:0000256" key="7">
    <source>
        <dbReference type="ARBA" id="ARBA00023242"/>
    </source>
</evidence>
<dbReference type="InterPro" id="IPR035441">
    <property type="entry name" value="TFIIS/LEDGF_dom_sf"/>
</dbReference>
<dbReference type="InterPro" id="IPR003617">
    <property type="entry name" value="TFIIS/CRSP70_N_sub"/>
</dbReference>
<feature type="compositionally biased region" description="Polar residues" evidence="10">
    <location>
        <begin position="306"/>
        <end position="321"/>
    </location>
</feature>
<feature type="region of interest" description="Disordered" evidence="10">
    <location>
        <begin position="432"/>
        <end position="486"/>
    </location>
</feature>
<dbReference type="GO" id="GO:0010628">
    <property type="term" value="P:positive regulation of gene expression"/>
    <property type="evidence" value="ECO:0007669"/>
    <property type="project" value="TreeGrafter"/>
</dbReference>
<feature type="compositionally biased region" description="Acidic residues" evidence="10">
    <location>
        <begin position="540"/>
        <end position="550"/>
    </location>
</feature>
<dbReference type="PANTHER" id="PTHR15201">
    <property type="entry name" value="CRSP70"/>
    <property type="match status" value="1"/>
</dbReference>
<dbReference type="Gene3D" id="1.20.930.10">
    <property type="entry name" value="Conserved domain common to transcription factors TFIIS, elongin A, CRSP70"/>
    <property type="match status" value="1"/>
</dbReference>
<dbReference type="GO" id="GO:0016592">
    <property type="term" value="C:mediator complex"/>
    <property type="evidence" value="ECO:0007669"/>
    <property type="project" value="InterPro"/>
</dbReference>
<evidence type="ECO:0000256" key="3">
    <source>
        <dbReference type="ARBA" id="ARBA00019686"/>
    </source>
</evidence>
<comment type="caution">
    <text evidence="12">The sequence shown here is derived from an EMBL/GenBank/DDBJ whole genome shotgun (WGS) entry which is preliminary data.</text>
</comment>
<feature type="compositionally biased region" description="Acidic residues" evidence="10">
    <location>
        <begin position="522"/>
        <end position="531"/>
    </location>
</feature>
<dbReference type="SUPFAM" id="SSF47676">
    <property type="entry name" value="Conserved domain common to transcription factors TFIIS, elongin A, CRSP70"/>
    <property type="match status" value="1"/>
</dbReference>
<feature type="region of interest" description="Disordered" evidence="10">
    <location>
        <begin position="110"/>
        <end position="199"/>
    </location>
</feature>
<accession>A0AAE1FZC3</accession>
<dbReference type="AlphaFoldDB" id="A0AAE1FZC3"/>
<feature type="compositionally biased region" description="Basic residues" evidence="10">
    <location>
        <begin position="325"/>
        <end position="338"/>
    </location>
</feature>
<evidence type="ECO:0000313" key="12">
    <source>
        <dbReference type="EMBL" id="KAK3882604.1"/>
    </source>
</evidence>
<dbReference type="PROSITE" id="PS51319">
    <property type="entry name" value="TFIIS_N"/>
    <property type="match status" value="1"/>
</dbReference>
<dbReference type="GO" id="GO:0003712">
    <property type="term" value="F:transcription coregulator activity"/>
    <property type="evidence" value="ECO:0007669"/>
    <property type="project" value="TreeGrafter"/>
</dbReference>
<dbReference type="Pfam" id="PF08711">
    <property type="entry name" value="Med26"/>
    <property type="match status" value="1"/>
</dbReference>
<name>A0AAE1FZC3_PETCI</name>
<evidence type="ECO:0000256" key="8">
    <source>
        <dbReference type="ARBA" id="ARBA00031968"/>
    </source>
</evidence>
<feature type="region of interest" description="Disordered" evidence="10">
    <location>
        <begin position="1"/>
        <end position="26"/>
    </location>
</feature>
<evidence type="ECO:0000256" key="1">
    <source>
        <dbReference type="ARBA" id="ARBA00004123"/>
    </source>
</evidence>
<dbReference type="GO" id="GO:0070847">
    <property type="term" value="C:core mediator complex"/>
    <property type="evidence" value="ECO:0007669"/>
    <property type="project" value="TreeGrafter"/>
</dbReference>
<feature type="compositionally biased region" description="Low complexity" evidence="10">
    <location>
        <begin position="172"/>
        <end position="193"/>
    </location>
</feature>
<feature type="compositionally biased region" description="Polar residues" evidence="10">
    <location>
        <begin position="340"/>
        <end position="351"/>
    </location>
</feature>
<feature type="region of interest" description="Disordered" evidence="10">
    <location>
        <begin position="220"/>
        <end position="351"/>
    </location>
</feature>
<dbReference type="InterPro" id="IPR017923">
    <property type="entry name" value="TFIIS_N"/>
</dbReference>
<keyword evidence="5" id="KW-0010">Activator</keyword>
<evidence type="ECO:0000256" key="4">
    <source>
        <dbReference type="ARBA" id="ARBA00023015"/>
    </source>
</evidence>
<keyword evidence="6" id="KW-0804">Transcription</keyword>
<evidence type="ECO:0000256" key="5">
    <source>
        <dbReference type="ARBA" id="ARBA00023159"/>
    </source>
</evidence>
<comment type="similarity">
    <text evidence="2">Belongs to the Mediator complex subunit 26 family.</text>
</comment>
<keyword evidence="7 9" id="KW-0539">Nucleus</keyword>